<dbReference type="RefSeq" id="WP_173742498.1">
    <property type="nucleotide sequence ID" value="NZ_JAAIPF010000004.1"/>
</dbReference>
<dbReference type="Proteomes" id="UP000822152">
    <property type="component" value="Unassembled WGS sequence"/>
</dbReference>
<evidence type="ECO:0000259" key="4">
    <source>
        <dbReference type="SMART" id="SM00642"/>
    </source>
</evidence>
<evidence type="ECO:0000313" key="6">
    <source>
        <dbReference type="Proteomes" id="UP000822152"/>
    </source>
</evidence>
<evidence type="ECO:0000256" key="1">
    <source>
        <dbReference type="ARBA" id="ARBA00022801"/>
    </source>
</evidence>
<evidence type="ECO:0000256" key="2">
    <source>
        <dbReference type="ARBA" id="ARBA00023295"/>
    </source>
</evidence>
<dbReference type="InterPro" id="IPR017853">
    <property type="entry name" value="GH"/>
</dbReference>
<evidence type="ECO:0000256" key="3">
    <source>
        <dbReference type="SAM" id="MobiDB-lite"/>
    </source>
</evidence>
<keyword evidence="1" id="KW-0378">Hydrolase</keyword>
<feature type="compositionally biased region" description="Polar residues" evidence="3">
    <location>
        <begin position="500"/>
        <end position="515"/>
    </location>
</feature>
<feature type="domain" description="Glycosyl hydrolase family 13 catalytic" evidence="4">
    <location>
        <begin position="7"/>
        <end position="357"/>
    </location>
</feature>
<keyword evidence="6" id="KW-1185">Reference proteome</keyword>
<dbReference type="InterPro" id="IPR013780">
    <property type="entry name" value="Glyco_hydro_b"/>
</dbReference>
<dbReference type="Gene3D" id="3.90.400.10">
    <property type="entry name" value="Oligo-1,6-glucosidase, Domain 2"/>
    <property type="match status" value="1"/>
</dbReference>
<dbReference type="Pfam" id="PF00128">
    <property type="entry name" value="Alpha-amylase"/>
    <property type="match status" value="1"/>
</dbReference>
<dbReference type="EMBL" id="JAAIPF010000004">
    <property type="protein sequence ID" value="NSF72720.1"/>
    <property type="molecule type" value="Genomic_DNA"/>
</dbReference>
<comment type="caution">
    <text evidence="5">The sequence shown here is derived from an EMBL/GenBank/DDBJ whole genome shotgun (WGS) entry which is preliminary data.</text>
</comment>
<dbReference type="SUPFAM" id="SSF51445">
    <property type="entry name" value="(Trans)glycosidases"/>
    <property type="match status" value="1"/>
</dbReference>
<accession>A0ABX2GM66</accession>
<organism evidence="5 6">
    <name type="scientific">Blautia wexlerae</name>
    <dbReference type="NCBI Taxonomy" id="418240"/>
    <lineage>
        <taxon>Bacteria</taxon>
        <taxon>Bacillati</taxon>
        <taxon>Bacillota</taxon>
        <taxon>Clostridia</taxon>
        <taxon>Lachnospirales</taxon>
        <taxon>Lachnospiraceae</taxon>
        <taxon>Blautia</taxon>
    </lineage>
</organism>
<dbReference type="InterPro" id="IPR006047">
    <property type="entry name" value="GH13_cat_dom"/>
</dbReference>
<gene>
    <name evidence="5" type="ORF">G4952_02575</name>
</gene>
<name>A0ABX2GM66_9FIRM</name>
<dbReference type="PANTHER" id="PTHR10357:SF210">
    <property type="entry name" value="MALTODEXTRIN GLUCOSIDASE"/>
    <property type="match status" value="1"/>
</dbReference>
<dbReference type="SMART" id="SM00642">
    <property type="entry name" value="Aamy"/>
    <property type="match status" value="1"/>
</dbReference>
<dbReference type="Gene3D" id="2.60.40.1180">
    <property type="entry name" value="Golgi alpha-mannosidase II"/>
    <property type="match status" value="1"/>
</dbReference>
<dbReference type="InterPro" id="IPR045857">
    <property type="entry name" value="O16G_dom_2"/>
</dbReference>
<feature type="region of interest" description="Disordered" evidence="3">
    <location>
        <begin position="498"/>
        <end position="530"/>
    </location>
</feature>
<dbReference type="SUPFAM" id="SSF51011">
    <property type="entry name" value="Glycosyl hydrolase domain"/>
    <property type="match status" value="1"/>
</dbReference>
<dbReference type="Gene3D" id="3.20.20.80">
    <property type="entry name" value="Glycosidases"/>
    <property type="match status" value="1"/>
</dbReference>
<dbReference type="PANTHER" id="PTHR10357">
    <property type="entry name" value="ALPHA-AMYLASE FAMILY MEMBER"/>
    <property type="match status" value="1"/>
</dbReference>
<protein>
    <submittedName>
        <fullName evidence="5">Alpha-amylase</fullName>
    </submittedName>
</protein>
<dbReference type="CDD" id="cd11353">
    <property type="entry name" value="AmyAc_euk_bac_CMD_like"/>
    <property type="match status" value="1"/>
</dbReference>
<keyword evidence="2" id="KW-0326">Glycosidase</keyword>
<proteinExistence type="predicted"/>
<evidence type="ECO:0000313" key="5">
    <source>
        <dbReference type="EMBL" id="NSF72720.1"/>
    </source>
</evidence>
<sequence>MSWYNEAIFYHIYPLGLTGAPKENDYGTPVHRLNTLLPWIDHIKEIGCTALYIGPLFESVGHGYETTDYKKLDSRLGTNEDLKNFVAACHEKGIRVIFDGVFNHTGRDFFAFKDIQQNRENSRYVNWYCNVNFCGNTEYNDGFSYENWGGYNLLAKLNQRNPEVQNYICDVVRFWVSEFDVDGIRLDAADVLDFDFMKALRRTASEVKADFWLMGEVIHGDYSRWVNGETLHSVTNYALHKALYSGHNDHNYFEIAHTVKYLLNMGNLDLYNFVDNHDVERIHTKLTNKAHFAPVHILLYTLPGIPSIYYGSEFAIEGRKEQFSDASLRPALNLADYADAVKKNPCTALIAALGKIRQQTPALSYGSYTELQLTNRQYAFARNLDGVSVIVTVNNDDNDASMNVPAGNTSEYIGTLTGQHVKVQDGRINVTVRGNFGEIWVPVNAAAEYEPVKVQTEEEKPGCQAAVETTEVTPDSDTAQEDVQEDVETACTCETVEVQPENTPSEKNNTENFQEAPNEPVKTVSNKSPEEMTVEELQTAILGKMANNGPVTDQMRKTVADNIWHDSLVNWLKSFR</sequence>
<reference evidence="5 6" key="1">
    <citation type="journal article" date="2020" name="Cell Host Microbe">
        <title>Functional and Genomic Variation between Human-Derived Isolates of Lachnospiraceae Reveals Inter- and Intra-Species Diversity.</title>
        <authorList>
            <person name="Sorbara M.T."/>
            <person name="Littmann E.R."/>
            <person name="Fontana E."/>
            <person name="Moody T.U."/>
            <person name="Kohout C.E."/>
            <person name="Gjonbalaj M."/>
            <person name="Eaton V."/>
            <person name="Seok R."/>
            <person name="Leiner I.M."/>
            <person name="Pamer E.G."/>
        </authorList>
    </citation>
    <scope>NUCLEOTIDE SEQUENCE [LARGE SCALE GENOMIC DNA]</scope>
    <source>
        <strain evidence="5 6">MSK.20.11</strain>
    </source>
</reference>